<dbReference type="AlphaFoldDB" id="A0A919VHM6"/>
<dbReference type="Proteomes" id="UP000679179">
    <property type="component" value="Unassembled WGS sequence"/>
</dbReference>
<feature type="domain" description="NADPH-dependent FMN reductase-like" evidence="3">
    <location>
        <begin position="1"/>
        <end position="146"/>
    </location>
</feature>
<protein>
    <submittedName>
        <fullName evidence="4">Flavin reductase</fullName>
    </submittedName>
</protein>
<dbReference type="PANTHER" id="PTHR43278">
    <property type="entry name" value="NAD(P)H-DEPENDENT FMN-CONTAINING OXIDOREDUCTASE YWQN-RELATED"/>
    <property type="match status" value="1"/>
</dbReference>
<evidence type="ECO:0000256" key="2">
    <source>
        <dbReference type="ARBA" id="ARBA00022643"/>
    </source>
</evidence>
<dbReference type="SUPFAM" id="SSF52218">
    <property type="entry name" value="Flavoproteins"/>
    <property type="match status" value="1"/>
</dbReference>
<proteinExistence type="predicted"/>
<name>A0A919VHM6_9CLOT</name>
<dbReference type="GO" id="GO:0016491">
    <property type="term" value="F:oxidoreductase activity"/>
    <property type="evidence" value="ECO:0007669"/>
    <property type="project" value="InterPro"/>
</dbReference>
<dbReference type="Gene3D" id="3.40.50.360">
    <property type="match status" value="1"/>
</dbReference>
<keyword evidence="5" id="KW-1185">Reference proteome</keyword>
<dbReference type="PANTHER" id="PTHR43278:SF2">
    <property type="entry name" value="IRON-SULFUR FLAVOPROTEIN"/>
    <property type="match status" value="1"/>
</dbReference>
<organism evidence="4 5">
    <name type="scientific">Clostridium polyendosporum</name>
    <dbReference type="NCBI Taxonomy" id="69208"/>
    <lineage>
        <taxon>Bacteria</taxon>
        <taxon>Bacillati</taxon>
        <taxon>Bacillota</taxon>
        <taxon>Clostridia</taxon>
        <taxon>Eubacteriales</taxon>
        <taxon>Clostridiaceae</taxon>
        <taxon>Clostridium</taxon>
    </lineage>
</organism>
<sequence>MKVTIIYGNNREGNTYNCVSVFKNQLREYNNIDYAEYFVPRDMPYFCSGCMNCICNGEDKCPHYKTMKPIIDDIMTSDGVILASPVYVMNVSGSMKALLDHLAKMWMPHRPNIEIFQKVGIAISTAAGAGIKEANKTLTNTFKFMGFKRYYSLGCRAIDLENRDIKTQKRIEKSAKRFYKALLHRKELKPKLFTKMFFRIMCSMIKDYDDYGRFALDKKYWRENGWLDGKKPF</sequence>
<dbReference type="InterPro" id="IPR051796">
    <property type="entry name" value="ISF_SsuE-like"/>
</dbReference>
<evidence type="ECO:0000259" key="3">
    <source>
        <dbReference type="Pfam" id="PF03358"/>
    </source>
</evidence>
<dbReference type="RefSeq" id="WP_212905076.1">
    <property type="nucleotide sequence ID" value="NZ_BOPZ01000036.1"/>
</dbReference>
<reference evidence="4" key="1">
    <citation type="submission" date="2021-03" db="EMBL/GenBank/DDBJ databases">
        <title>Taxonomic study of Clostridium polyendosporum from meadow-gley soil under rice.</title>
        <authorList>
            <person name="Kobayashi H."/>
            <person name="Tanizawa Y."/>
            <person name="Yagura M."/>
        </authorList>
    </citation>
    <scope>NUCLEOTIDE SEQUENCE</scope>
    <source>
        <strain evidence="4">JCM 30710</strain>
    </source>
</reference>
<comment type="caution">
    <text evidence="4">The sequence shown here is derived from an EMBL/GenBank/DDBJ whole genome shotgun (WGS) entry which is preliminary data.</text>
</comment>
<keyword evidence="1" id="KW-0285">Flavoprotein</keyword>
<accession>A0A919VHM6</accession>
<evidence type="ECO:0000313" key="5">
    <source>
        <dbReference type="Proteomes" id="UP000679179"/>
    </source>
</evidence>
<evidence type="ECO:0000256" key="1">
    <source>
        <dbReference type="ARBA" id="ARBA00022630"/>
    </source>
</evidence>
<dbReference type="Pfam" id="PF03358">
    <property type="entry name" value="FMN_red"/>
    <property type="match status" value="1"/>
</dbReference>
<dbReference type="InterPro" id="IPR005025">
    <property type="entry name" value="FMN_Rdtase-like_dom"/>
</dbReference>
<evidence type="ECO:0000313" key="4">
    <source>
        <dbReference type="EMBL" id="GIM30407.1"/>
    </source>
</evidence>
<gene>
    <name evidence="4" type="ORF">CPJCM30710_30730</name>
</gene>
<dbReference type="EMBL" id="BOPZ01000036">
    <property type="protein sequence ID" value="GIM30407.1"/>
    <property type="molecule type" value="Genomic_DNA"/>
</dbReference>
<dbReference type="InterPro" id="IPR029039">
    <property type="entry name" value="Flavoprotein-like_sf"/>
</dbReference>
<keyword evidence="2" id="KW-0288">FMN</keyword>